<dbReference type="EnsemblMetazoa" id="Aqu2.1.09994_001">
    <property type="protein sequence ID" value="Aqu2.1.09994_001"/>
    <property type="gene ID" value="Aqu2.1.09994"/>
</dbReference>
<evidence type="ECO:0008006" key="3">
    <source>
        <dbReference type="Google" id="ProtNLM"/>
    </source>
</evidence>
<keyword evidence="1" id="KW-0175">Coiled coil</keyword>
<feature type="coiled-coil region" evidence="1">
    <location>
        <begin position="7"/>
        <end position="37"/>
    </location>
</feature>
<dbReference type="InterPro" id="IPR027417">
    <property type="entry name" value="P-loop_NTPase"/>
</dbReference>
<sequence>MAGEAFLREIEERHNNLTDEQKERAREIANKEDINEDLHLLLLGRSAVGKSTFAGELTGGKIKGSSGPSGGTKSSDIPGQWKYIKMEKMEEETSTKTDGSNTKKAYFVYDTVGFGDVTVDLDEMKCEAKEVCEQGRHCTVFLCIGWKDRINDINTQIAFDVCVSLGMWQNVIIVITQCELTSQESDPNSEEYIRIKAIEHDWKESIAKKLESMNVEGSEIAKITEKIVFYPDSRQKPADQESRLTWVNTLITRLKDIIQSEKKADNVVPALSNGISIVLNLLFNTIERLSELGPLSCIQPSGDDQVQDIAGCIQNTDGSCATGMPAGDEQLLKEKGLSKKTIGATAGGTTATAAAREKAVIGVATGSIGVG</sequence>
<dbReference type="AlphaFoldDB" id="A0A1X7T6H7"/>
<protein>
    <recommendedName>
        <fullName evidence="3">AIG1-type G domain-containing protein</fullName>
    </recommendedName>
</protein>
<reference evidence="2" key="1">
    <citation type="submission" date="2017-05" db="UniProtKB">
        <authorList>
            <consortium name="EnsemblMetazoa"/>
        </authorList>
    </citation>
    <scope>IDENTIFICATION</scope>
</reference>
<evidence type="ECO:0000313" key="2">
    <source>
        <dbReference type="EnsemblMetazoa" id="Aqu2.1.09994_001"/>
    </source>
</evidence>
<dbReference type="SUPFAM" id="SSF52540">
    <property type="entry name" value="P-loop containing nucleoside triphosphate hydrolases"/>
    <property type="match status" value="1"/>
</dbReference>
<dbReference type="InParanoid" id="A0A1X7T6H7"/>
<dbReference type="Gene3D" id="3.40.50.300">
    <property type="entry name" value="P-loop containing nucleotide triphosphate hydrolases"/>
    <property type="match status" value="1"/>
</dbReference>
<proteinExistence type="predicted"/>
<accession>A0A1X7T6H7</accession>
<evidence type="ECO:0000256" key="1">
    <source>
        <dbReference type="SAM" id="Coils"/>
    </source>
</evidence>
<name>A0A1X7T6H7_AMPQE</name>
<organism evidence="2">
    <name type="scientific">Amphimedon queenslandica</name>
    <name type="common">Sponge</name>
    <dbReference type="NCBI Taxonomy" id="400682"/>
    <lineage>
        <taxon>Eukaryota</taxon>
        <taxon>Metazoa</taxon>
        <taxon>Porifera</taxon>
        <taxon>Demospongiae</taxon>
        <taxon>Heteroscleromorpha</taxon>
        <taxon>Haplosclerida</taxon>
        <taxon>Niphatidae</taxon>
        <taxon>Amphimedon</taxon>
    </lineage>
</organism>